<dbReference type="PATRIC" id="fig|1392007.3.peg.1865"/>
<comment type="caution">
    <text evidence="1">The sequence shown here is derived from an EMBL/GenBank/DDBJ whole genome shotgun (WGS) entry which is preliminary data.</text>
</comment>
<keyword evidence="2" id="KW-1185">Reference proteome</keyword>
<sequence length="187" mass="21774">MLRFANIFRPSLDLPRLNDTMAIRKNKPWLHGRFSDRQRLSTILKKIKEYNYYTKLQKGLKAMYSHEIDKRLTQKVITELMDDYKNAKYFVKHHPQGRNHPLAQAIIKLIDDTLATLNDADRAKYTAYINGVRWTRVTLGNAENLALAIQDLTGVCLIVYNNQDYSQTTQRIKAQLLTLLNGYTKNS</sequence>
<protein>
    <submittedName>
        <fullName evidence="1">Uncharacterized protein</fullName>
    </submittedName>
</protein>
<evidence type="ECO:0000313" key="1">
    <source>
        <dbReference type="EMBL" id="ETA73330.1"/>
    </source>
</evidence>
<organism evidence="1 2">
    <name type="scientific">Ligilactobacillus equi DPC 6820</name>
    <dbReference type="NCBI Taxonomy" id="1392007"/>
    <lineage>
        <taxon>Bacteria</taxon>
        <taxon>Bacillati</taxon>
        <taxon>Bacillota</taxon>
        <taxon>Bacilli</taxon>
        <taxon>Lactobacillales</taxon>
        <taxon>Lactobacillaceae</taxon>
        <taxon>Ligilactobacillus</taxon>
    </lineage>
</organism>
<proteinExistence type="predicted"/>
<accession>V7HVP0</accession>
<evidence type="ECO:0000313" key="2">
    <source>
        <dbReference type="Proteomes" id="UP000018559"/>
    </source>
</evidence>
<dbReference type="Proteomes" id="UP000018559">
    <property type="component" value="Unassembled WGS sequence"/>
</dbReference>
<dbReference type="AlphaFoldDB" id="V7HVP0"/>
<name>V7HVP0_9LACO</name>
<reference evidence="1 2" key="1">
    <citation type="journal article" date="2014" name="Genome Announc.">
        <title>The Genome of the Predominant Equine Lactobacillus Species, Lactobacillus equi, Is Reflective of Its Lifestyle Adaptations to an Herbivorous Host.</title>
        <authorList>
            <person name="O'Donnell M.M."/>
            <person name="Harris H.M."/>
            <person name="O'Toole P.W."/>
            <person name="Ross R.P."/>
        </authorList>
    </citation>
    <scope>NUCLEOTIDE SEQUENCE [LARGE SCALE GENOMIC DNA]</scope>
    <source>
        <strain evidence="1 2">DPC 6820</strain>
    </source>
</reference>
<dbReference type="EMBL" id="AWWH01000193">
    <property type="protein sequence ID" value="ETA73330.1"/>
    <property type="molecule type" value="Genomic_DNA"/>
</dbReference>
<gene>
    <name evidence="1" type="ORF">LEQ_0176c</name>
</gene>